<dbReference type="InterPro" id="IPR015797">
    <property type="entry name" value="NUDIX_hydrolase-like_dom_sf"/>
</dbReference>
<reference evidence="18" key="1">
    <citation type="submission" date="2022-06" db="EMBL/GenBank/DDBJ databases">
        <title>Alkalimarinus sp. nov., isolated from gut of a Alitta virens.</title>
        <authorList>
            <person name="Yang A.I."/>
            <person name="Shin N.-R."/>
        </authorList>
    </citation>
    <scope>NUCLEOTIDE SEQUENCE</scope>
    <source>
        <strain evidence="18">A2M4</strain>
    </source>
</reference>
<evidence type="ECO:0000256" key="9">
    <source>
        <dbReference type="ARBA" id="ARBA00023204"/>
    </source>
</evidence>
<dbReference type="InterPro" id="IPR036206">
    <property type="entry name" value="ThiamineP_synth_sf"/>
</dbReference>
<evidence type="ECO:0000256" key="6">
    <source>
        <dbReference type="ARBA" id="ARBA00022763"/>
    </source>
</evidence>
<dbReference type="CDD" id="cd00564">
    <property type="entry name" value="TMP_TenI"/>
    <property type="match status" value="1"/>
</dbReference>
<dbReference type="Gene3D" id="3.90.79.10">
    <property type="entry name" value="Nucleoside Triphosphate Pyrophosphohydrolase"/>
    <property type="match status" value="1"/>
</dbReference>
<dbReference type="CDD" id="cd03425">
    <property type="entry name" value="NUDIX_MutT_NudA_like"/>
    <property type="match status" value="1"/>
</dbReference>
<comment type="catalytic activity">
    <reaction evidence="11">
        <text>8-oxo-GTP + H2O = 8-oxo-GMP + diphosphate + H(+)</text>
        <dbReference type="Rhea" id="RHEA:67616"/>
        <dbReference type="ChEBI" id="CHEBI:15377"/>
        <dbReference type="ChEBI" id="CHEBI:15378"/>
        <dbReference type="ChEBI" id="CHEBI:33019"/>
        <dbReference type="ChEBI" id="CHEBI:143553"/>
        <dbReference type="ChEBI" id="CHEBI:145694"/>
    </reaction>
</comment>
<dbReference type="Pfam" id="PF14815">
    <property type="entry name" value="NUDIX_4"/>
    <property type="match status" value="1"/>
</dbReference>
<comment type="catalytic activity">
    <reaction evidence="10">
        <text>8-oxo-dGTP + H2O = 8-oxo-dGMP + diphosphate + H(+)</text>
        <dbReference type="Rhea" id="RHEA:31575"/>
        <dbReference type="ChEBI" id="CHEBI:15377"/>
        <dbReference type="ChEBI" id="CHEBI:15378"/>
        <dbReference type="ChEBI" id="CHEBI:33019"/>
        <dbReference type="ChEBI" id="CHEBI:63224"/>
        <dbReference type="ChEBI" id="CHEBI:77896"/>
        <dbReference type="EC" id="3.6.1.55"/>
    </reaction>
</comment>
<evidence type="ECO:0000256" key="11">
    <source>
        <dbReference type="ARBA" id="ARBA00036904"/>
    </source>
</evidence>
<keyword evidence="6" id="KW-0227">DNA damage</keyword>
<sequence length="316" mass="35342">MSLVHVAVAVIMRDNEVLIARRPDGVHQGGLWEFPGGKLEKNESVQHALKRELKEELDIEVDVHAGVEPLIRIHHDYGDKAVLLDVWVVSRFSGVAKGAEGQPIKWVEKANLTEFDFPAANRPIISAIMLPHKYLITGGYKTNDDCIQKLQNAILHHDITLVQFRHHELYLSDRTEYIKQVKKIKGLCDRNGARLILNAQPSILHEADADGVHLTFAEARGYNERPVATDKWFGVSCHNKEELAWVSRLSPDYALLSPIKETSTHPEAMPLGWTLFRALTDQVAFPVFALGGMQETDINTAITNGAQGIAAISAWW</sequence>
<keyword evidence="9" id="KW-0234">DNA repair</keyword>
<dbReference type="InterPro" id="IPR029119">
    <property type="entry name" value="MutY_C"/>
</dbReference>
<dbReference type="NCBIfam" id="NF006530">
    <property type="entry name" value="PRK08999.1"/>
    <property type="match status" value="1"/>
</dbReference>
<keyword evidence="4" id="KW-0235">DNA replication</keyword>
<evidence type="ECO:0000259" key="17">
    <source>
        <dbReference type="PROSITE" id="PS51462"/>
    </source>
</evidence>
<accession>A0ABY6N0D6</accession>
<evidence type="ECO:0000256" key="3">
    <source>
        <dbReference type="ARBA" id="ARBA00022457"/>
    </source>
</evidence>
<evidence type="ECO:0000256" key="12">
    <source>
        <dbReference type="ARBA" id="ARBA00038905"/>
    </source>
</evidence>
<dbReference type="InterPro" id="IPR000086">
    <property type="entry name" value="NUDIX_hydrolase_dom"/>
</dbReference>
<comment type="similarity">
    <text evidence="2">Belongs to the Nudix hydrolase family.</text>
</comment>
<keyword evidence="3" id="KW-0515">Mutator protein</keyword>
<keyword evidence="7 18" id="KW-0378">Hydrolase</keyword>
<evidence type="ECO:0000256" key="15">
    <source>
        <dbReference type="ARBA" id="ARBA00041979"/>
    </source>
</evidence>
<dbReference type="PROSITE" id="PS51462">
    <property type="entry name" value="NUDIX"/>
    <property type="match status" value="1"/>
</dbReference>
<evidence type="ECO:0000256" key="13">
    <source>
        <dbReference type="ARBA" id="ARBA00040794"/>
    </source>
</evidence>
<evidence type="ECO:0000256" key="10">
    <source>
        <dbReference type="ARBA" id="ARBA00035861"/>
    </source>
</evidence>
<dbReference type="PANTHER" id="PTHR47707">
    <property type="entry name" value="8-OXO-DGTP DIPHOSPHATASE"/>
    <property type="match status" value="1"/>
</dbReference>
<dbReference type="Pfam" id="PF02581">
    <property type="entry name" value="TMP-TENI"/>
    <property type="match status" value="1"/>
</dbReference>
<dbReference type="Gene3D" id="3.20.20.70">
    <property type="entry name" value="Aldolase class I"/>
    <property type="match status" value="1"/>
</dbReference>
<dbReference type="InterPro" id="IPR020084">
    <property type="entry name" value="NUDIX_hydrolase_CS"/>
</dbReference>
<dbReference type="InterPro" id="IPR013785">
    <property type="entry name" value="Aldolase_TIM"/>
</dbReference>
<keyword evidence="19" id="KW-1185">Reference proteome</keyword>
<evidence type="ECO:0000256" key="16">
    <source>
        <dbReference type="ARBA" id="ARBA00042798"/>
    </source>
</evidence>
<evidence type="ECO:0000256" key="14">
    <source>
        <dbReference type="ARBA" id="ARBA00041592"/>
    </source>
</evidence>
<evidence type="ECO:0000313" key="19">
    <source>
        <dbReference type="Proteomes" id="UP001163739"/>
    </source>
</evidence>
<dbReference type="InterPro" id="IPR047127">
    <property type="entry name" value="MutT-like"/>
</dbReference>
<evidence type="ECO:0000313" key="18">
    <source>
        <dbReference type="EMBL" id="UZE95549.1"/>
    </source>
</evidence>
<comment type="cofactor">
    <cofactor evidence="1">
        <name>Mg(2+)</name>
        <dbReference type="ChEBI" id="CHEBI:18420"/>
    </cofactor>
</comment>
<protein>
    <recommendedName>
        <fullName evidence="13">8-oxo-dGTP diphosphatase</fullName>
        <ecNumber evidence="12">3.6.1.55</ecNumber>
    </recommendedName>
    <alternativeName>
        <fullName evidence="16">7,8-dihydro-8-oxoguanine-triphosphatase</fullName>
    </alternativeName>
    <alternativeName>
        <fullName evidence="15">Mutator protein MutT</fullName>
    </alternativeName>
    <alternativeName>
        <fullName evidence="14">dGTP pyrophosphohydrolase</fullName>
    </alternativeName>
</protein>
<dbReference type="InterPro" id="IPR020476">
    <property type="entry name" value="Nudix_hydrolase"/>
</dbReference>
<dbReference type="EMBL" id="CP100390">
    <property type="protein sequence ID" value="UZE95549.1"/>
    <property type="molecule type" value="Genomic_DNA"/>
</dbReference>
<name>A0ABY6N0D6_9ALTE</name>
<dbReference type="GO" id="GO:0016787">
    <property type="term" value="F:hydrolase activity"/>
    <property type="evidence" value="ECO:0007669"/>
    <property type="project" value="UniProtKB-KW"/>
</dbReference>
<evidence type="ECO:0000256" key="1">
    <source>
        <dbReference type="ARBA" id="ARBA00001946"/>
    </source>
</evidence>
<feature type="domain" description="Nudix hydrolase" evidence="17">
    <location>
        <begin position="2"/>
        <end position="130"/>
    </location>
</feature>
<evidence type="ECO:0000256" key="8">
    <source>
        <dbReference type="ARBA" id="ARBA00022842"/>
    </source>
</evidence>
<dbReference type="PANTHER" id="PTHR47707:SF1">
    <property type="entry name" value="NUDIX HYDROLASE FAMILY PROTEIN"/>
    <property type="match status" value="1"/>
</dbReference>
<dbReference type="SUPFAM" id="SSF55811">
    <property type="entry name" value="Nudix"/>
    <property type="match status" value="1"/>
</dbReference>
<dbReference type="PROSITE" id="PS00893">
    <property type="entry name" value="NUDIX_BOX"/>
    <property type="match status" value="1"/>
</dbReference>
<evidence type="ECO:0000256" key="7">
    <source>
        <dbReference type="ARBA" id="ARBA00022801"/>
    </source>
</evidence>
<dbReference type="InterPro" id="IPR022998">
    <property type="entry name" value="ThiamineP_synth_TenI"/>
</dbReference>
<dbReference type="Proteomes" id="UP001163739">
    <property type="component" value="Chromosome"/>
</dbReference>
<keyword evidence="8" id="KW-0460">Magnesium</keyword>
<evidence type="ECO:0000256" key="5">
    <source>
        <dbReference type="ARBA" id="ARBA00022723"/>
    </source>
</evidence>
<keyword evidence="5" id="KW-0479">Metal-binding</keyword>
<dbReference type="PRINTS" id="PR00502">
    <property type="entry name" value="NUDIXFAMILY"/>
</dbReference>
<dbReference type="RefSeq" id="WP_265047037.1">
    <property type="nucleotide sequence ID" value="NZ_CP100390.1"/>
</dbReference>
<dbReference type="EC" id="3.6.1.55" evidence="12"/>
<dbReference type="SUPFAM" id="SSF51391">
    <property type="entry name" value="Thiamin phosphate synthase"/>
    <property type="match status" value="1"/>
</dbReference>
<organism evidence="18 19">
    <name type="scientific">Alkalimarinus alittae</name>
    <dbReference type="NCBI Taxonomy" id="2961619"/>
    <lineage>
        <taxon>Bacteria</taxon>
        <taxon>Pseudomonadati</taxon>
        <taxon>Pseudomonadota</taxon>
        <taxon>Gammaproteobacteria</taxon>
        <taxon>Alteromonadales</taxon>
        <taxon>Alteromonadaceae</taxon>
        <taxon>Alkalimarinus</taxon>
    </lineage>
</organism>
<proteinExistence type="inferred from homology"/>
<gene>
    <name evidence="18" type="ORF">NKI27_15985</name>
</gene>
<evidence type="ECO:0000256" key="2">
    <source>
        <dbReference type="ARBA" id="ARBA00005582"/>
    </source>
</evidence>
<evidence type="ECO:0000256" key="4">
    <source>
        <dbReference type="ARBA" id="ARBA00022705"/>
    </source>
</evidence>